<dbReference type="RefSeq" id="WP_066181051.1">
    <property type="nucleotide sequence ID" value="NZ_LQZT01000034.1"/>
</dbReference>
<feature type="domain" description="Resolvase/invertase-type recombinase catalytic" evidence="2">
    <location>
        <begin position="1"/>
        <end position="137"/>
    </location>
</feature>
<comment type="caution">
    <text evidence="3">The sequence shown here is derived from an EMBL/GenBank/DDBJ whole genome shotgun (WGS) entry which is preliminary data.</text>
</comment>
<dbReference type="Pfam" id="PF13936">
    <property type="entry name" value="HTH_38"/>
    <property type="match status" value="1"/>
</dbReference>
<evidence type="ECO:0000256" key="1">
    <source>
        <dbReference type="ARBA" id="ARBA00009913"/>
    </source>
</evidence>
<dbReference type="CDD" id="cd03768">
    <property type="entry name" value="SR_ResInv"/>
    <property type="match status" value="1"/>
</dbReference>
<keyword evidence="4" id="KW-1185">Reference proteome</keyword>
<dbReference type="Pfam" id="PF00239">
    <property type="entry name" value="Resolvase"/>
    <property type="match status" value="1"/>
</dbReference>
<reference evidence="3 4" key="1">
    <citation type="submission" date="2015-12" db="EMBL/GenBank/DDBJ databases">
        <authorList>
            <person name="Shamseldin A."/>
            <person name="Moawad H."/>
            <person name="Abd El-Rahim W.M."/>
            <person name="Sadowsky M.J."/>
        </authorList>
    </citation>
    <scope>NUCLEOTIDE SEQUENCE [LARGE SCALE GENOMIC DNA]</scope>
    <source>
        <strain evidence="3 4">JC234</strain>
    </source>
</reference>
<dbReference type="EMBL" id="LQZT01000034">
    <property type="protein sequence ID" value="OCW56586.1"/>
    <property type="molecule type" value="Genomic_DNA"/>
</dbReference>
<dbReference type="OrthoDB" id="9800103at2"/>
<dbReference type="Gene3D" id="3.40.50.1390">
    <property type="entry name" value="Resolvase, N-terminal catalytic domain"/>
    <property type="match status" value="1"/>
</dbReference>
<evidence type="ECO:0000313" key="3">
    <source>
        <dbReference type="EMBL" id="OCW56586.1"/>
    </source>
</evidence>
<dbReference type="AlphaFoldDB" id="A0A1C1YT10"/>
<organism evidence="3 4">
    <name type="scientific">Hoeflea olei</name>
    <dbReference type="NCBI Taxonomy" id="1480615"/>
    <lineage>
        <taxon>Bacteria</taxon>
        <taxon>Pseudomonadati</taxon>
        <taxon>Pseudomonadota</taxon>
        <taxon>Alphaproteobacteria</taxon>
        <taxon>Hyphomicrobiales</taxon>
        <taxon>Rhizobiaceae</taxon>
        <taxon>Hoeflea</taxon>
    </lineage>
</organism>
<dbReference type="InterPro" id="IPR025246">
    <property type="entry name" value="IS30-like_HTH"/>
</dbReference>
<dbReference type="Gene3D" id="1.10.10.60">
    <property type="entry name" value="Homeodomain-like"/>
    <property type="match status" value="1"/>
</dbReference>
<dbReference type="STRING" id="1480615.AWJ14_16715"/>
<name>A0A1C1YT10_9HYPH</name>
<dbReference type="GO" id="GO:0000150">
    <property type="term" value="F:DNA strand exchange activity"/>
    <property type="evidence" value="ECO:0007669"/>
    <property type="project" value="InterPro"/>
</dbReference>
<dbReference type="CDD" id="cd00569">
    <property type="entry name" value="HTH_Hin_like"/>
    <property type="match status" value="1"/>
</dbReference>
<evidence type="ECO:0000259" key="2">
    <source>
        <dbReference type="PROSITE" id="PS51736"/>
    </source>
</evidence>
<dbReference type="InterPro" id="IPR006119">
    <property type="entry name" value="Resolv_N"/>
</dbReference>
<comment type="similarity">
    <text evidence="1">Belongs to the site-specific recombinase resolvase family.</text>
</comment>
<dbReference type="InterPro" id="IPR009057">
    <property type="entry name" value="Homeodomain-like_sf"/>
</dbReference>
<dbReference type="InterPro" id="IPR036162">
    <property type="entry name" value="Resolvase-like_N_sf"/>
</dbReference>
<accession>A0A1C1YT10</accession>
<protein>
    <submittedName>
        <fullName evidence="3">Transposase</fullName>
    </submittedName>
</protein>
<dbReference type="SMART" id="SM00857">
    <property type="entry name" value="Resolvase"/>
    <property type="match status" value="1"/>
</dbReference>
<dbReference type="Proteomes" id="UP000094795">
    <property type="component" value="Unassembled WGS sequence"/>
</dbReference>
<dbReference type="GO" id="GO:0003677">
    <property type="term" value="F:DNA binding"/>
    <property type="evidence" value="ECO:0007669"/>
    <property type="project" value="InterPro"/>
</dbReference>
<sequence>MKIGYARVSTKWYQSEVQLSQLEAQGCAKVWSDAMLPDASAEERFEAFLAHVSPGDTVIATRLTSLADSPADLLVLLEKIKRKGAYFRSLAEPWVDTRTRGGDRVVETIRGLIEFELAVADIQSRVEEDRPRTFGVTAGRPQKLSREQRQKALALLKVGKSAAAIGRLLGVSRSTISRLKSGNSPVSD</sequence>
<dbReference type="PROSITE" id="PS51736">
    <property type="entry name" value="RECOMBINASES_3"/>
    <property type="match status" value="1"/>
</dbReference>
<proteinExistence type="inferred from homology"/>
<gene>
    <name evidence="3" type="ORF">AWJ14_16715</name>
</gene>
<dbReference type="SUPFAM" id="SSF53041">
    <property type="entry name" value="Resolvase-like"/>
    <property type="match status" value="1"/>
</dbReference>
<dbReference type="SUPFAM" id="SSF46689">
    <property type="entry name" value="Homeodomain-like"/>
    <property type="match status" value="1"/>
</dbReference>
<evidence type="ECO:0000313" key="4">
    <source>
        <dbReference type="Proteomes" id="UP000094795"/>
    </source>
</evidence>